<feature type="domain" description="Glycosyl hydrolase family 13 catalytic" evidence="2">
    <location>
        <begin position="121"/>
        <end position="550"/>
    </location>
</feature>
<sequence length="647" mass="72606">MNSGTLWAQSHPFDQYPTPVEANLWTEYTPAMTTFKLWSPVAEEVVLKLYDKGNGGAAREKLEMQKGEKGLWLLSVKKDLQGVYYTFHVKVGGHWLDETPGIYATAVGANGQRAMVLDLASTNPKGWENDKGPSVKTLNEVVLWEAHVRDLTTHPSSGSTQPGKFLGLVETGTKTKEGLATGIDHIKDLGVTHIHLLPAFDHRSIDETALDKPQFNWGYDPQNYNVPEGSYSSDPYRAEVRIKEFKQMVKGFHDQGLGVVLDVVYNHTGLTKGSNFNLEFPDYYYRQTPDGKYSDASACGNETASERAMMRKFIIESCKFWASEYHLDGFRFDLMAIHDLETMNQLSAELKKINPSIILYGEGWTAGSSPLPDHAKALKANTHQLAHFAAFSDDLRDAVKGSVFDEKSRGFVSGAKDTEESIKFGVVGSVPHPQVDLQKVNYSKAFWAREPWQALSYVSCHDNLTLFDKLKVSHPKASPEQLRKMHLLASAIVLTSQGTAFLHAGEELLRTKNGEHNSYNLPDAVNQINWNWKVAHLQVFTYYKNLIALRKAHPAFRMPTTELVNKHLEFKTTFPGLVGYQLKNHAYGDAWKNILVYYNGRETSAEIRVNGEWTVAAEGETITPQAGRKVKEKVTVPPVSMFILYQE</sequence>
<comment type="similarity">
    <text evidence="1">Belongs to the glycosyl hydrolase 13 family.</text>
</comment>
<proteinExistence type="inferred from homology"/>
<accession>A0ABR6VMG1</accession>
<dbReference type="SMART" id="SM00642">
    <property type="entry name" value="Aamy"/>
    <property type="match status" value="1"/>
</dbReference>
<dbReference type="EC" id="3.2.1.41" evidence="3"/>
<dbReference type="CDD" id="cd11341">
    <property type="entry name" value="AmyAc_Pullulanase_LD-like"/>
    <property type="match status" value="1"/>
</dbReference>
<name>A0ABR6VMG1_9BACT</name>
<dbReference type="Pfam" id="PF02922">
    <property type="entry name" value="CBM_48"/>
    <property type="match status" value="1"/>
</dbReference>
<dbReference type="InterPro" id="IPR006047">
    <property type="entry name" value="GH13_cat_dom"/>
</dbReference>
<dbReference type="PANTHER" id="PTHR43002">
    <property type="entry name" value="GLYCOGEN DEBRANCHING ENZYME"/>
    <property type="match status" value="1"/>
</dbReference>
<dbReference type="InterPro" id="IPR014756">
    <property type="entry name" value="Ig_E-set"/>
</dbReference>
<dbReference type="GO" id="GO:0051060">
    <property type="term" value="F:pullulanase activity"/>
    <property type="evidence" value="ECO:0007669"/>
    <property type="project" value="UniProtKB-EC"/>
</dbReference>
<dbReference type="InterPro" id="IPR011840">
    <property type="entry name" value="PulA_typeI"/>
</dbReference>
<dbReference type="RefSeq" id="WP_186631940.1">
    <property type="nucleotide sequence ID" value="NZ_JACOAF010000004.1"/>
</dbReference>
<dbReference type="NCBIfam" id="TIGR02104">
    <property type="entry name" value="pulA_typeI"/>
    <property type="match status" value="1"/>
</dbReference>
<dbReference type="Pfam" id="PF00128">
    <property type="entry name" value="Alpha-amylase"/>
    <property type="match status" value="1"/>
</dbReference>
<dbReference type="Gene3D" id="2.60.40.1180">
    <property type="entry name" value="Golgi alpha-mannosidase II"/>
    <property type="match status" value="1"/>
</dbReference>
<dbReference type="InterPro" id="IPR017853">
    <property type="entry name" value="GH"/>
</dbReference>
<protein>
    <submittedName>
        <fullName evidence="3">Type I pullulanase</fullName>
        <ecNumber evidence="3">3.2.1.41</ecNumber>
    </submittedName>
</protein>
<dbReference type="InterPro" id="IPR013780">
    <property type="entry name" value="Glyco_hydro_b"/>
</dbReference>
<gene>
    <name evidence="3" type="primary">pulA</name>
    <name evidence="3" type="ORF">H7U12_01755</name>
</gene>
<dbReference type="Gene3D" id="3.20.20.80">
    <property type="entry name" value="Glycosidases"/>
    <property type="match status" value="1"/>
</dbReference>
<keyword evidence="3" id="KW-0326">Glycosidase</keyword>
<keyword evidence="3" id="KW-0378">Hydrolase</keyword>
<reference evidence="3 4" key="1">
    <citation type="journal article" date="2019" name="Int. J. Syst. Evol. Microbiol.">
        <title>Rufibacter sediminis sp. nov., isolated from freshwater lake sediment.</title>
        <authorList>
            <person name="Qu J.H."/>
            <person name="Zhang L.J."/>
            <person name="Fu Y.H."/>
            <person name="Li H.F."/>
        </authorList>
    </citation>
    <scope>NUCLEOTIDE SEQUENCE [LARGE SCALE GENOMIC DNA]</scope>
    <source>
        <strain evidence="3 4">H-1</strain>
    </source>
</reference>
<evidence type="ECO:0000313" key="4">
    <source>
        <dbReference type="Proteomes" id="UP000659698"/>
    </source>
</evidence>
<dbReference type="InterPro" id="IPR049117">
    <property type="entry name" value="pulA_all-beta"/>
</dbReference>
<dbReference type="SUPFAM" id="SSF51445">
    <property type="entry name" value="(Trans)glycosidases"/>
    <property type="match status" value="1"/>
</dbReference>
<dbReference type="SUPFAM" id="SSF81296">
    <property type="entry name" value="E set domains"/>
    <property type="match status" value="1"/>
</dbReference>
<keyword evidence="4" id="KW-1185">Reference proteome</keyword>
<dbReference type="CDD" id="cd02860">
    <property type="entry name" value="E_set_Pullulanase"/>
    <property type="match status" value="1"/>
</dbReference>
<evidence type="ECO:0000256" key="1">
    <source>
        <dbReference type="ARBA" id="ARBA00008061"/>
    </source>
</evidence>
<dbReference type="Gene3D" id="2.60.40.10">
    <property type="entry name" value="Immunoglobulins"/>
    <property type="match status" value="1"/>
</dbReference>
<dbReference type="InterPro" id="IPR004193">
    <property type="entry name" value="Glyco_hydro_13_N"/>
</dbReference>
<dbReference type="InterPro" id="IPR013783">
    <property type="entry name" value="Ig-like_fold"/>
</dbReference>
<dbReference type="Pfam" id="PF21653">
    <property type="entry name" value="pulA_all-beta"/>
    <property type="match status" value="1"/>
</dbReference>
<evidence type="ECO:0000313" key="3">
    <source>
        <dbReference type="EMBL" id="MBC3538385.1"/>
    </source>
</evidence>
<comment type="caution">
    <text evidence="3">The sequence shown here is derived from an EMBL/GenBank/DDBJ whole genome shotgun (WGS) entry which is preliminary data.</text>
</comment>
<evidence type="ECO:0000259" key="2">
    <source>
        <dbReference type="SMART" id="SM00642"/>
    </source>
</evidence>
<organism evidence="3 4">
    <name type="scientific">Rufibacter sediminis</name>
    <dbReference type="NCBI Taxonomy" id="2762756"/>
    <lineage>
        <taxon>Bacteria</taxon>
        <taxon>Pseudomonadati</taxon>
        <taxon>Bacteroidota</taxon>
        <taxon>Cytophagia</taxon>
        <taxon>Cytophagales</taxon>
        <taxon>Hymenobacteraceae</taxon>
        <taxon>Rufibacter</taxon>
    </lineage>
</organism>
<dbReference type="EMBL" id="JACOAF010000004">
    <property type="protein sequence ID" value="MBC3538385.1"/>
    <property type="molecule type" value="Genomic_DNA"/>
</dbReference>
<dbReference type="Proteomes" id="UP000659698">
    <property type="component" value="Unassembled WGS sequence"/>
</dbReference>